<dbReference type="SUPFAM" id="SSF50182">
    <property type="entry name" value="Sm-like ribonucleoproteins"/>
    <property type="match status" value="1"/>
</dbReference>
<dbReference type="Gene3D" id="3.30.70.100">
    <property type="match status" value="1"/>
</dbReference>
<dbReference type="OrthoDB" id="4638917at2"/>
<dbReference type="PANTHER" id="PTHR30460">
    <property type="entry name" value="MODERATE CONDUCTANCE MECHANOSENSITIVE CHANNEL YBIO"/>
    <property type="match status" value="1"/>
</dbReference>
<comment type="similarity">
    <text evidence="2">Belongs to the MscS (TC 1.A.23) family.</text>
</comment>
<evidence type="ECO:0000313" key="7">
    <source>
        <dbReference type="EMBL" id="AQP45630.1"/>
    </source>
</evidence>
<keyword evidence="4" id="KW-0812">Transmembrane</keyword>
<evidence type="ECO:0000256" key="1">
    <source>
        <dbReference type="ARBA" id="ARBA00004651"/>
    </source>
</evidence>
<dbReference type="Pfam" id="PF21088">
    <property type="entry name" value="MS_channel_1st"/>
    <property type="match status" value="1"/>
</dbReference>
<keyword evidence="5" id="KW-1133">Transmembrane helix</keyword>
<keyword evidence="8" id="KW-1185">Reference proteome</keyword>
<evidence type="ECO:0000256" key="3">
    <source>
        <dbReference type="ARBA" id="ARBA00022475"/>
    </source>
</evidence>
<dbReference type="RefSeq" id="WP_077343839.1">
    <property type="nucleotide sequence ID" value="NZ_CP019605.1"/>
</dbReference>
<dbReference type="STRING" id="1610493.RPIT_13105"/>
<accession>A0A1Q2CHT5</accession>
<dbReference type="EMBL" id="CP019605">
    <property type="protein sequence ID" value="AQP45630.1"/>
    <property type="molecule type" value="Genomic_DNA"/>
</dbReference>
<dbReference type="InterPro" id="IPR010920">
    <property type="entry name" value="LSM_dom_sf"/>
</dbReference>
<dbReference type="SUPFAM" id="SSF82861">
    <property type="entry name" value="Mechanosensitive channel protein MscS (YggB), transmembrane region"/>
    <property type="match status" value="1"/>
</dbReference>
<organism evidence="7 8">
    <name type="scientific">Tessaracoccus flavus</name>
    <dbReference type="NCBI Taxonomy" id="1610493"/>
    <lineage>
        <taxon>Bacteria</taxon>
        <taxon>Bacillati</taxon>
        <taxon>Actinomycetota</taxon>
        <taxon>Actinomycetes</taxon>
        <taxon>Propionibacteriales</taxon>
        <taxon>Propionibacteriaceae</taxon>
        <taxon>Tessaracoccus</taxon>
    </lineage>
</organism>
<evidence type="ECO:0000256" key="2">
    <source>
        <dbReference type="ARBA" id="ARBA00008017"/>
    </source>
</evidence>
<dbReference type="FunFam" id="2.30.30.60:FF:000001">
    <property type="entry name" value="MscS Mechanosensitive ion channel"/>
    <property type="match status" value="1"/>
</dbReference>
<reference evidence="7 8" key="1">
    <citation type="journal article" date="2016" name="Int. J. Syst. Evol. Microbiol.">
        <title>Tessaracoccus flavus sp. nov., isolated from the drainage system of a lindane-producing factory.</title>
        <authorList>
            <person name="Kumari R."/>
            <person name="Singh P."/>
            <person name="Schumann P."/>
            <person name="Lal R."/>
        </authorList>
    </citation>
    <scope>NUCLEOTIDE SEQUENCE [LARGE SCALE GENOMIC DNA]</scope>
    <source>
        <strain evidence="7 8">RP1T</strain>
    </source>
</reference>
<keyword evidence="6" id="KW-0472">Membrane</keyword>
<keyword evidence="3" id="KW-1003">Cell membrane</keyword>
<dbReference type="GO" id="GO:0008381">
    <property type="term" value="F:mechanosensitive monoatomic ion channel activity"/>
    <property type="evidence" value="ECO:0007669"/>
    <property type="project" value="InterPro"/>
</dbReference>
<dbReference type="InterPro" id="IPR006685">
    <property type="entry name" value="MscS_channel_2nd"/>
</dbReference>
<dbReference type="Gene3D" id="1.10.287.1260">
    <property type="match status" value="1"/>
</dbReference>
<gene>
    <name evidence="7" type="ORF">RPIT_13105</name>
</gene>
<dbReference type="InterPro" id="IPR023408">
    <property type="entry name" value="MscS_beta-dom_sf"/>
</dbReference>
<evidence type="ECO:0000313" key="8">
    <source>
        <dbReference type="Proteomes" id="UP000188324"/>
    </source>
</evidence>
<proteinExistence type="inferred from homology"/>
<dbReference type="Proteomes" id="UP000188324">
    <property type="component" value="Chromosome"/>
</dbReference>
<dbReference type="Gene3D" id="2.30.30.60">
    <property type="match status" value="1"/>
</dbReference>
<dbReference type="KEGG" id="tfl:RPIT_13105"/>
<sequence length="293" mass="31109">MGDLWENLMLAAVVITVALLLRVFLALVIRRTVRVLADRVHDRNDDDLGFRARVLLAKASGVAADRQRQRVETLGSLLRNVVDVALIVVVVLTVLAIFGVPMGPLIASAGVGGVALGFGAQSLVKDYLSGIFMLAEDQFGVGDLIKVGDLTGTVQEVTLRVTKLRDTTGTVWYVRNGEVLTLGNVSQGYSTAIVDVPVANDEDPSRVQEVLRAALAGMDKEPEFSDQLLEEPSVLGVGSVTAGTMTMQVLLKTGPNQQWGPTRAVRERAQRALADAGVRGPILAGPYGPGSAT</sequence>
<dbReference type="InterPro" id="IPR011066">
    <property type="entry name" value="MscS_channel_C_sf"/>
</dbReference>
<evidence type="ECO:0000256" key="4">
    <source>
        <dbReference type="ARBA" id="ARBA00022692"/>
    </source>
</evidence>
<protein>
    <submittedName>
        <fullName evidence="7">Uncharacterized protein</fullName>
    </submittedName>
</protein>
<dbReference type="GO" id="GO:0005886">
    <property type="term" value="C:plasma membrane"/>
    <property type="evidence" value="ECO:0007669"/>
    <property type="project" value="UniProtKB-SubCell"/>
</dbReference>
<comment type="subcellular location">
    <subcellularLocation>
        <location evidence="1">Cell membrane</location>
        <topology evidence="1">Multi-pass membrane protein</topology>
    </subcellularLocation>
</comment>
<dbReference type="PANTHER" id="PTHR30460:SF0">
    <property type="entry name" value="MODERATE CONDUCTANCE MECHANOSENSITIVE CHANNEL YBIO"/>
    <property type="match status" value="1"/>
</dbReference>
<dbReference type="InterPro" id="IPR011014">
    <property type="entry name" value="MscS_channel_TM-2"/>
</dbReference>
<dbReference type="InterPro" id="IPR045276">
    <property type="entry name" value="YbiO_bact"/>
</dbReference>
<evidence type="ECO:0000256" key="6">
    <source>
        <dbReference type="ARBA" id="ARBA00023136"/>
    </source>
</evidence>
<name>A0A1Q2CHT5_9ACTN</name>
<dbReference type="InterPro" id="IPR049142">
    <property type="entry name" value="MS_channel_1st"/>
</dbReference>
<dbReference type="SUPFAM" id="SSF82689">
    <property type="entry name" value="Mechanosensitive channel protein MscS (YggB), C-terminal domain"/>
    <property type="match status" value="1"/>
</dbReference>
<dbReference type="Pfam" id="PF00924">
    <property type="entry name" value="MS_channel_2nd"/>
    <property type="match status" value="1"/>
</dbReference>
<dbReference type="AlphaFoldDB" id="A0A1Q2CHT5"/>
<evidence type="ECO:0000256" key="5">
    <source>
        <dbReference type="ARBA" id="ARBA00022989"/>
    </source>
</evidence>